<evidence type="ECO:0000313" key="2">
    <source>
        <dbReference type="Proteomes" id="UP000033874"/>
    </source>
</evidence>
<sequence>MIDLPEAEGQDQVAQAGRNMAALHQILRAPVRAGILFCIVVDEICGAGRSRGRPALAFLGVIPRLPCHQAAAA</sequence>
<dbReference type="EMBL" id="LBIC01000003">
    <property type="protein sequence ID" value="KKW92949.1"/>
    <property type="molecule type" value="Genomic_DNA"/>
</dbReference>
<dbReference type="STRING" id="56193.YP76_08685"/>
<name>A0A0M3AWI4_9SPHN</name>
<keyword evidence="2" id="KW-1185">Reference proteome</keyword>
<organism evidence="1 2">
    <name type="scientific">Sphingobium chungbukense</name>
    <dbReference type="NCBI Taxonomy" id="56193"/>
    <lineage>
        <taxon>Bacteria</taxon>
        <taxon>Pseudomonadati</taxon>
        <taxon>Pseudomonadota</taxon>
        <taxon>Alphaproteobacteria</taxon>
        <taxon>Sphingomonadales</taxon>
        <taxon>Sphingomonadaceae</taxon>
        <taxon>Sphingobium</taxon>
    </lineage>
</organism>
<comment type="caution">
    <text evidence="1">The sequence shown here is derived from an EMBL/GenBank/DDBJ whole genome shotgun (WGS) entry which is preliminary data.</text>
</comment>
<evidence type="ECO:0000313" key="1">
    <source>
        <dbReference type="EMBL" id="KKW92949.1"/>
    </source>
</evidence>
<accession>A0A0M3AWI4</accession>
<proteinExistence type="predicted"/>
<gene>
    <name evidence="1" type="ORF">YP76_08685</name>
</gene>
<reference evidence="1 2" key="1">
    <citation type="submission" date="2015-04" db="EMBL/GenBank/DDBJ databases">
        <title>Genome sequence of aromatic hydrocarbons-degrading Sphingobium chungbukense DJ77.</title>
        <authorList>
            <person name="Kim Y.-C."/>
            <person name="Chae J.-C."/>
        </authorList>
    </citation>
    <scope>NUCLEOTIDE SEQUENCE [LARGE SCALE GENOMIC DNA]</scope>
    <source>
        <strain evidence="1 2">DJ77</strain>
    </source>
</reference>
<dbReference type="AlphaFoldDB" id="A0A0M3AWI4"/>
<protein>
    <submittedName>
        <fullName evidence="1">Uncharacterized protein</fullName>
    </submittedName>
</protein>
<dbReference type="Proteomes" id="UP000033874">
    <property type="component" value="Unassembled WGS sequence"/>
</dbReference>